<organism evidence="2 3">
    <name type="scientific">Bradyrhizobium cajani</name>
    <dbReference type="NCBI Taxonomy" id="1928661"/>
    <lineage>
        <taxon>Bacteria</taxon>
        <taxon>Pseudomonadati</taxon>
        <taxon>Pseudomonadota</taxon>
        <taxon>Alphaproteobacteria</taxon>
        <taxon>Hyphomicrobiales</taxon>
        <taxon>Nitrobacteraceae</taxon>
        <taxon>Bradyrhizobium</taxon>
    </lineage>
</organism>
<evidence type="ECO:0000313" key="2">
    <source>
        <dbReference type="EMBL" id="MVT74498.1"/>
    </source>
</evidence>
<comment type="caution">
    <text evidence="2">The sequence shown here is derived from an EMBL/GenBank/DDBJ whole genome shotgun (WGS) entry which is preliminary data.</text>
</comment>
<keyword evidence="1" id="KW-0732">Signal</keyword>
<feature type="signal peptide" evidence="1">
    <location>
        <begin position="1"/>
        <end position="25"/>
    </location>
</feature>
<evidence type="ECO:0000256" key="1">
    <source>
        <dbReference type="SAM" id="SignalP"/>
    </source>
</evidence>
<dbReference type="EMBL" id="WQNE01000011">
    <property type="protein sequence ID" value="MVT74498.1"/>
    <property type="molecule type" value="Genomic_DNA"/>
</dbReference>
<keyword evidence="3" id="KW-1185">Reference proteome</keyword>
<dbReference type="Proteomes" id="UP000449969">
    <property type="component" value="Unassembled WGS sequence"/>
</dbReference>
<name>A0A844T5W2_9BRAD</name>
<sequence length="120" mass="12480">MTMRTFTASIIITVLSLGTPAHVLAQGTSSQAGAESPAAKSSTVIRQIQVVDVKELQPAVRSKVDEIVAQTTDEDIQSLRKTIDATPAAASALKAKGLTSSQVVAINIVDGVLTMFTKTA</sequence>
<accession>A0A844T5W2</accession>
<protein>
    <submittedName>
        <fullName evidence="2">Uncharacterized protein</fullName>
    </submittedName>
</protein>
<dbReference type="AlphaFoldDB" id="A0A844T5W2"/>
<dbReference type="RefSeq" id="WP_157330394.1">
    <property type="nucleotide sequence ID" value="NZ_JANADL010000062.1"/>
</dbReference>
<gene>
    <name evidence="2" type="ORF">GPL20_15885</name>
</gene>
<proteinExistence type="predicted"/>
<feature type="chain" id="PRO_5032866844" evidence="1">
    <location>
        <begin position="26"/>
        <end position="120"/>
    </location>
</feature>
<dbReference type="OrthoDB" id="8161486at2"/>
<evidence type="ECO:0000313" key="3">
    <source>
        <dbReference type="Proteomes" id="UP000449969"/>
    </source>
</evidence>
<reference evidence="2 3" key="1">
    <citation type="submission" date="2019-12" db="EMBL/GenBank/DDBJ databases">
        <title>Draft genome sequences Bradyrhizobium cajani AMBPC1010, Bradyrhizobium pachyrhizi AMBPC1040 and Bradyrhizobium yuanmingense ALSPC3051, three plant growth promoting strains isolated from nodules of Cajanus cajan L. in Dominican Republic.</title>
        <authorList>
            <person name="Flores-Felix J.D."/>
            <person name="Araujo J."/>
            <person name="Diaz-Alcantara C."/>
            <person name="Gonzalez-Andres F."/>
            <person name="Velazquez E."/>
        </authorList>
    </citation>
    <scope>NUCLEOTIDE SEQUENCE [LARGE SCALE GENOMIC DNA]</scope>
    <source>
        <strain evidence="2 3">1010</strain>
    </source>
</reference>